<proteinExistence type="predicted"/>
<sequence length="162" mass="16802">MITMTSCRFALPAVLALMLPSCVSYYNLPKGYTGPTATIRNSGSAQDAFKATVFEVAKIDGKLSNSSAMQTPRGGGPVVQMGESQVKVAAGQPLQVELSGHDQFAADGAALMYSFGGNVAKPAKATVNFTPKANATYVVKGQLAKQGSAVWLEDAASGKRVP</sequence>
<accession>A0ABU9AW46</accession>
<organism evidence="2 3">
    <name type="scientific">Luteolibacter soli</name>
    <dbReference type="NCBI Taxonomy" id="3135280"/>
    <lineage>
        <taxon>Bacteria</taxon>
        <taxon>Pseudomonadati</taxon>
        <taxon>Verrucomicrobiota</taxon>
        <taxon>Verrucomicrobiia</taxon>
        <taxon>Verrucomicrobiales</taxon>
        <taxon>Verrucomicrobiaceae</taxon>
        <taxon>Luteolibacter</taxon>
    </lineage>
</organism>
<dbReference type="Proteomes" id="UP001371305">
    <property type="component" value="Unassembled WGS sequence"/>
</dbReference>
<comment type="caution">
    <text evidence="2">The sequence shown here is derived from an EMBL/GenBank/DDBJ whole genome shotgun (WGS) entry which is preliminary data.</text>
</comment>
<name>A0ABU9AW46_9BACT</name>
<evidence type="ECO:0000313" key="2">
    <source>
        <dbReference type="EMBL" id="MEK7950977.1"/>
    </source>
</evidence>
<feature type="chain" id="PRO_5047378014" description="Lipoprotein" evidence="1">
    <location>
        <begin position="27"/>
        <end position="162"/>
    </location>
</feature>
<protein>
    <recommendedName>
        <fullName evidence="4">Lipoprotein</fullName>
    </recommendedName>
</protein>
<keyword evidence="3" id="KW-1185">Reference proteome</keyword>
<feature type="signal peptide" evidence="1">
    <location>
        <begin position="1"/>
        <end position="26"/>
    </location>
</feature>
<evidence type="ECO:0000256" key="1">
    <source>
        <dbReference type="SAM" id="SignalP"/>
    </source>
</evidence>
<evidence type="ECO:0000313" key="3">
    <source>
        <dbReference type="Proteomes" id="UP001371305"/>
    </source>
</evidence>
<gene>
    <name evidence="2" type="ORF">WKV53_10740</name>
</gene>
<dbReference type="RefSeq" id="WP_341404579.1">
    <property type="nucleotide sequence ID" value="NZ_JBBUKT010000003.1"/>
</dbReference>
<evidence type="ECO:0008006" key="4">
    <source>
        <dbReference type="Google" id="ProtNLM"/>
    </source>
</evidence>
<reference evidence="2 3" key="1">
    <citation type="submission" date="2024-04" db="EMBL/GenBank/DDBJ databases">
        <title>Luteolibacter sp. isolated from soil.</title>
        <authorList>
            <person name="An J."/>
        </authorList>
    </citation>
    <scope>NUCLEOTIDE SEQUENCE [LARGE SCALE GENOMIC DNA]</scope>
    <source>
        <strain evidence="2 3">Y139</strain>
    </source>
</reference>
<keyword evidence="1" id="KW-0732">Signal</keyword>
<dbReference type="EMBL" id="JBBUKT010000003">
    <property type="protein sequence ID" value="MEK7950977.1"/>
    <property type="molecule type" value="Genomic_DNA"/>
</dbReference>